<keyword evidence="1" id="KW-1133">Transmembrane helix</keyword>
<proteinExistence type="predicted"/>
<protein>
    <submittedName>
        <fullName evidence="2">Uncharacterized protein</fullName>
    </submittedName>
</protein>
<accession>A0A8S5L9N5</accession>
<dbReference type="EMBL" id="BK014662">
    <property type="protein sequence ID" value="DAD66585.1"/>
    <property type="molecule type" value="Genomic_DNA"/>
</dbReference>
<evidence type="ECO:0000313" key="2">
    <source>
        <dbReference type="EMBL" id="DAD66585.1"/>
    </source>
</evidence>
<keyword evidence="1" id="KW-0812">Transmembrane</keyword>
<keyword evidence="1" id="KW-0472">Membrane</keyword>
<feature type="transmembrane region" description="Helical" evidence="1">
    <location>
        <begin position="29"/>
        <end position="46"/>
    </location>
</feature>
<name>A0A8S5L9N5_9CAUD</name>
<sequence length="176" mass="21651">MLNNYRYKIIRTMRKPNQVTEMKLVVNKIIPFNNYYLICFFGNIYIKLKSYKRWLKNEEKGANQKSKNHEMTHVKQAIKCHNSWICYYLHYVWLWMKNLPLINGFKMPYKFVEFELEAYAHENDDNYNVIHKDGTDEWKMFKKLTLKQKKQFYKQYKESKLTFSNFINEVIIPSMK</sequence>
<organism evidence="2">
    <name type="scientific">Myoviridae sp. ctPuP5</name>
    <dbReference type="NCBI Taxonomy" id="2823543"/>
    <lineage>
        <taxon>Viruses</taxon>
        <taxon>Duplodnaviria</taxon>
        <taxon>Heunggongvirae</taxon>
        <taxon>Uroviricota</taxon>
        <taxon>Caudoviricetes</taxon>
    </lineage>
</organism>
<evidence type="ECO:0000256" key="1">
    <source>
        <dbReference type="SAM" id="Phobius"/>
    </source>
</evidence>
<reference evidence="2" key="1">
    <citation type="journal article" date="2021" name="Proc. Natl. Acad. Sci. U.S.A.">
        <title>A Catalog of Tens of Thousands of Viruses from Human Metagenomes Reveals Hidden Associations with Chronic Diseases.</title>
        <authorList>
            <person name="Tisza M.J."/>
            <person name="Buck C.B."/>
        </authorList>
    </citation>
    <scope>NUCLEOTIDE SEQUENCE</scope>
    <source>
        <strain evidence="2">CtPuP5</strain>
    </source>
</reference>